<comment type="similarity">
    <text evidence="1 2">Belongs to the small heat shock protein (HSP20) family.</text>
</comment>
<comment type="caution">
    <text evidence="4">The sequence shown here is derived from an EMBL/GenBank/DDBJ whole genome shotgun (WGS) entry which is preliminary data.</text>
</comment>
<dbReference type="Gene3D" id="2.60.40.790">
    <property type="match status" value="1"/>
</dbReference>
<organism evidence="4 5">
    <name type="scientific">Kitasatospora kazusensis</name>
    <dbReference type="NCBI Taxonomy" id="407974"/>
    <lineage>
        <taxon>Bacteria</taxon>
        <taxon>Bacillati</taxon>
        <taxon>Actinomycetota</taxon>
        <taxon>Actinomycetes</taxon>
        <taxon>Kitasatosporales</taxon>
        <taxon>Streptomycetaceae</taxon>
        <taxon>Kitasatospora</taxon>
    </lineage>
</organism>
<dbReference type="CDD" id="cd06464">
    <property type="entry name" value="ACD_sHsps-like"/>
    <property type="match status" value="1"/>
</dbReference>
<dbReference type="InterPro" id="IPR008978">
    <property type="entry name" value="HSP20-like_chaperone"/>
</dbReference>
<keyword evidence="5" id="KW-1185">Reference proteome</keyword>
<protein>
    <submittedName>
        <fullName evidence="4">Hsp20/alpha crystallin family protein</fullName>
    </submittedName>
</protein>
<dbReference type="InterPro" id="IPR031107">
    <property type="entry name" value="Small_HSP"/>
</dbReference>
<feature type="domain" description="SHSP" evidence="3">
    <location>
        <begin position="24"/>
        <end position="135"/>
    </location>
</feature>
<evidence type="ECO:0000313" key="5">
    <source>
        <dbReference type="Proteomes" id="UP001422759"/>
    </source>
</evidence>
<sequence>MLMRTDPLRGLRDLDRLTQQLVGTVSQPAGMPLVAYRDGEVFVLRLDLPGIDPQTVDLDVERNVLTVRAERASQLPQGAEVLADERVLGRFSRQVFLGDALDTDRIEAEYDQGVLSVRVPISEKARPRKITIAAKGEREAITA</sequence>
<reference evidence="4 5" key="1">
    <citation type="journal article" date="2019" name="Int. J. Syst. Evol. Microbiol.">
        <title>The Global Catalogue of Microorganisms (GCM) 10K type strain sequencing project: providing services to taxonomists for standard genome sequencing and annotation.</title>
        <authorList>
            <consortium name="The Broad Institute Genomics Platform"/>
            <consortium name="The Broad Institute Genome Sequencing Center for Infectious Disease"/>
            <person name="Wu L."/>
            <person name="Ma J."/>
        </authorList>
    </citation>
    <scope>NUCLEOTIDE SEQUENCE [LARGE SCALE GENOMIC DNA]</scope>
    <source>
        <strain evidence="4 5">JCM 14560</strain>
    </source>
</reference>
<dbReference type="PROSITE" id="PS01031">
    <property type="entry name" value="SHSP"/>
    <property type="match status" value="1"/>
</dbReference>
<dbReference type="InterPro" id="IPR002068">
    <property type="entry name" value="A-crystallin/Hsp20_dom"/>
</dbReference>
<evidence type="ECO:0000256" key="1">
    <source>
        <dbReference type="PROSITE-ProRule" id="PRU00285"/>
    </source>
</evidence>
<dbReference type="PANTHER" id="PTHR11527">
    <property type="entry name" value="HEAT-SHOCK PROTEIN 20 FAMILY MEMBER"/>
    <property type="match status" value="1"/>
</dbReference>
<dbReference type="EMBL" id="BAAANT010000072">
    <property type="protein sequence ID" value="GAA1500590.1"/>
    <property type="molecule type" value="Genomic_DNA"/>
</dbReference>
<dbReference type="SUPFAM" id="SSF49764">
    <property type="entry name" value="HSP20-like chaperones"/>
    <property type="match status" value="1"/>
</dbReference>
<name>A0ABN1ZKZ3_9ACTN</name>
<proteinExistence type="inferred from homology"/>
<gene>
    <name evidence="4" type="ORF">GCM10009760_62300</name>
</gene>
<dbReference type="Pfam" id="PF00011">
    <property type="entry name" value="HSP20"/>
    <property type="match status" value="1"/>
</dbReference>
<evidence type="ECO:0000256" key="2">
    <source>
        <dbReference type="RuleBase" id="RU003616"/>
    </source>
</evidence>
<accession>A0ABN1ZKZ3</accession>
<evidence type="ECO:0000259" key="3">
    <source>
        <dbReference type="PROSITE" id="PS01031"/>
    </source>
</evidence>
<evidence type="ECO:0000313" key="4">
    <source>
        <dbReference type="EMBL" id="GAA1500590.1"/>
    </source>
</evidence>
<dbReference type="Proteomes" id="UP001422759">
    <property type="component" value="Unassembled WGS sequence"/>
</dbReference>